<dbReference type="Gene3D" id="2.60.40.1120">
    <property type="entry name" value="Carboxypeptidase-like, regulatory domain"/>
    <property type="match status" value="1"/>
</dbReference>
<dbReference type="SUPFAM" id="SSF49452">
    <property type="entry name" value="Starch-binding domain-like"/>
    <property type="match status" value="1"/>
</dbReference>
<proteinExistence type="predicted"/>
<accession>A0ABW2UCN7</accession>
<feature type="region of interest" description="Disordered" evidence="1">
    <location>
        <begin position="95"/>
        <end position="114"/>
    </location>
</feature>
<reference evidence="3" key="1">
    <citation type="journal article" date="2019" name="Int. J. Syst. Evol. Microbiol.">
        <title>The Global Catalogue of Microorganisms (GCM) 10K type strain sequencing project: providing services to taxonomists for standard genome sequencing and annotation.</title>
        <authorList>
            <consortium name="The Broad Institute Genomics Platform"/>
            <consortium name="The Broad Institute Genome Sequencing Center for Infectious Disease"/>
            <person name="Wu L."/>
            <person name="Ma J."/>
        </authorList>
    </citation>
    <scope>NUCLEOTIDE SEQUENCE [LARGE SCALE GENOMIC DNA]</scope>
    <source>
        <strain evidence="3">JCM 19635</strain>
    </source>
</reference>
<evidence type="ECO:0000313" key="3">
    <source>
        <dbReference type="Proteomes" id="UP001596513"/>
    </source>
</evidence>
<evidence type="ECO:0000256" key="1">
    <source>
        <dbReference type="SAM" id="MobiDB-lite"/>
    </source>
</evidence>
<gene>
    <name evidence="2" type="ORF">ACFQT0_24035</name>
</gene>
<dbReference type="InterPro" id="IPR013784">
    <property type="entry name" value="Carb-bd-like_fold"/>
</dbReference>
<dbReference type="RefSeq" id="WP_380205559.1">
    <property type="nucleotide sequence ID" value="NZ_JBHTEK010000001.1"/>
</dbReference>
<keyword evidence="3" id="KW-1185">Reference proteome</keyword>
<comment type="caution">
    <text evidence="2">The sequence shown here is derived from an EMBL/GenBank/DDBJ whole genome shotgun (WGS) entry which is preliminary data.</text>
</comment>
<evidence type="ECO:0000313" key="2">
    <source>
        <dbReference type="EMBL" id="MFC7670094.1"/>
    </source>
</evidence>
<name>A0ABW2UCN7_9BACT</name>
<feature type="compositionally biased region" description="Polar residues" evidence="1">
    <location>
        <begin position="99"/>
        <end position="114"/>
    </location>
</feature>
<dbReference type="Proteomes" id="UP001596513">
    <property type="component" value="Unassembled WGS sequence"/>
</dbReference>
<dbReference type="EMBL" id="JBHTEK010000001">
    <property type="protein sequence ID" value="MFC7670094.1"/>
    <property type="molecule type" value="Genomic_DNA"/>
</dbReference>
<dbReference type="Pfam" id="PF13620">
    <property type="entry name" value="CarboxypepD_reg"/>
    <property type="match status" value="1"/>
</dbReference>
<protein>
    <submittedName>
        <fullName evidence="2">Carboxypeptidase-like regulatory domain-containing protein</fullName>
    </submittedName>
</protein>
<organism evidence="2 3">
    <name type="scientific">Hymenobacter humi</name>
    <dbReference type="NCBI Taxonomy" id="1411620"/>
    <lineage>
        <taxon>Bacteria</taxon>
        <taxon>Pseudomonadati</taxon>
        <taxon>Bacteroidota</taxon>
        <taxon>Cytophagia</taxon>
        <taxon>Cytophagales</taxon>
        <taxon>Hymenobacteraceae</taxon>
        <taxon>Hymenobacter</taxon>
    </lineage>
</organism>
<sequence length="114" mass="12011">MLFTARLGWSQGSTTAAMNGTITDKDGAGLPGATVIAVHTPTNTQYVAPTNSDGRFNIQGMRVGGPYTVRVTFVGFKDVTRNDINLTLGQSLRFDQKLSDATTEPGRSSGDATA</sequence>